<feature type="compositionally biased region" description="Polar residues" evidence="5">
    <location>
        <begin position="322"/>
        <end position="338"/>
    </location>
</feature>
<sequence length="379" mass="40119">MINQIANLMTAPLADLTSAGGDLANYAFFSTLNEFLGNEIDYMQWRLLSSSAYIIGVVAVVVLTVWIMWQGFRIVTGQSRQPMMALVGDSAKAVLIVFIATTAAYASSSVYWSLSDGVSSTIASYVTSSGQSPFESIDDNLRQMEVAMALIDSVDTGDKTAAQEDKDRNRWFTGIGVAGPSVVAGCMLLLNKIALALFIGFGPFFIMCLLFDSTKQLFQKWLLYGIGTMFSLAVLSVMVTIAMKMMKAITIAYAAKYLTSMGLNQGTVTDGINSMAMQQGGIGLLLSTLIVMAPPMAASFFQGTLGQFASYSSFGSVGSQIGAQDAQARSQGRPSGTYTPPPSQAELHGASPPAATPVLSAFGPSGSTPQTDTVKTART</sequence>
<keyword evidence="2 6" id="KW-0812">Transmembrane</keyword>
<evidence type="ECO:0000313" key="8">
    <source>
        <dbReference type="Proteomes" id="UP001528850"/>
    </source>
</evidence>
<feature type="transmembrane region" description="Helical" evidence="6">
    <location>
        <begin position="221"/>
        <end position="243"/>
    </location>
</feature>
<feature type="compositionally biased region" description="Polar residues" evidence="5">
    <location>
        <begin position="365"/>
        <end position="379"/>
    </location>
</feature>
<evidence type="ECO:0000313" key="7">
    <source>
        <dbReference type="EMBL" id="MDF4024045.1"/>
    </source>
</evidence>
<gene>
    <name evidence="7" type="ORF">P3W24_03525</name>
</gene>
<dbReference type="EMBL" id="JARJJS010000001">
    <property type="protein sequence ID" value="MDF4024045.1"/>
    <property type="molecule type" value="Genomic_DNA"/>
</dbReference>
<name>A0ABT6B7I4_9GAMM</name>
<dbReference type="Proteomes" id="UP001528850">
    <property type="component" value="Unassembled WGS sequence"/>
</dbReference>
<accession>A0ABT6B7I4</accession>
<evidence type="ECO:0000256" key="5">
    <source>
        <dbReference type="SAM" id="MobiDB-lite"/>
    </source>
</evidence>
<organism evidence="7 8">
    <name type="scientific">Luteibacter sahnii</name>
    <dbReference type="NCBI Taxonomy" id="3021977"/>
    <lineage>
        <taxon>Bacteria</taxon>
        <taxon>Pseudomonadati</taxon>
        <taxon>Pseudomonadota</taxon>
        <taxon>Gammaproteobacteria</taxon>
        <taxon>Lysobacterales</taxon>
        <taxon>Rhodanobacteraceae</taxon>
        <taxon>Luteibacter</taxon>
    </lineage>
</organism>
<comment type="subcellular location">
    <subcellularLocation>
        <location evidence="1">Membrane</location>
        <topology evidence="1">Multi-pass membrane protein</topology>
    </subcellularLocation>
</comment>
<feature type="region of interest" description="Disordered" evidence="5">
    <location>
        <begin position="322"/>
        <end position="379"/>
    </location>
</feature>
<reference evidence="7 8" key="1">
    <citation type="journal article" date="2024" name="Curr. Microbiol.">
        <title>Luteibacter sahnii sp. nov., A Novel Yellow-Colored Xanthomonadin Pigment Producing Probiotic Bacterium from Healthy Rice Seed Microbiome.</title>
        <authorList>
            <person name="Jaiswal G."/>
            <person name="Rana R."/>
            <person name="Nayak P.K."/>
            <person name="Chouhan R."/>
            <person name="Gandhi S.G."/>
            <person name="Patel H.K."/>
            <person name="Patil P.B."/>
        </authorList>
    </citation>
    <scope>NUCLEOTIDE SEQUENCE [LARGE SCALE GENOMIC DNA]</scope>
    <source>
        <strain evidence="7 8">PPL201</strain>
    </source>
</reference>
<comment type="caution">
    <text evidence="7">The sequence shown here is derived from an EMBL/GenBank/DDBJ whole genome shotgun (WGS) entry which is preliminary data.</text>
</comment>
<evidence type="ECO:0000256" key="1">
    <source>
        <dbReference type="ARBA" id="ARBA00004141"/>
    </source>
</evidence>
<dbReference type="Pfam" id="PF04610">
    <property type="entry name" value="TrbL"/>
    <property type="match status" value="1"/>
</dbReference>
<feature type="transmembrane region" description="Helical" evidence="6">
    <location>
        <begin position="282"/>
        <end position="301"/>
    </location>
</feature>
<keyword evidence="4 6" id="KW-0472">Membrane</keyword>
<feature type="transmembrane region" description="Helical" evidence="6">
    <location>
        <begin position="195"/>
        <end position="215"/>
    </location>
</feature>
<dbReference type="InterPro" id="IPR007688">
    <property type="entry name" value="Conjugal_tfr_TrbL/VirB6"/>
</dbReference>
<evidence type="ECO:0000256" key="2">
    <source>
        <dbReference type="ARBA" id="ARBA00022692"/>
    </source>
</evidence>
<dbReference type="RefSeq" id="WP_320550539.1">
    <property type="nucleotide sequence ID" value="NZ_JAQLOK010000002.1"/>
</dbReference>
<protein>
    <submittedName>
        <fullName evidence="7">Type IV secretion system protein</fullName>
    </submittedName>
</protein>
<evidence type="ECO:0000256" key="3">
    <source>
        <dbReference type="ARBA" id="ARBA00022989"/>
    </source>
</evidence>
<keyword evidence="3 6" id="KW-1133">Transmembrane helix</keyword>
<proteinExistence type="predicted"/>
<feature type="transmembrane region" description="Helical" evidence="6">
    <location>
        <begin position="93"/>
        <end position="114"/>
    </location>
</feature>
<evidence type="ECO:0000256" key="4">
    <source>
        <dbReference type="ARBA" id="ARBA00023136"/>
    </source>
</evidence>
<feature type="transmembrane region" description="Helical" evidence="6">
    <location>
        <begin position="52"/>
        <end position="72"/>
    </location>
</feature>
<evidence type="ECO:0000256" key="6">
    <source>
        <dbReference type="SAM" id="Phobius"/>
    </source>
</evidence>
<keyword evidence="8" id="KW-1185">Reference proteome</keyword>